<organism evidence="2 3">
    <name type="scientific">Phyllostomus discolor</name>
    <name type="common">pale spear-nosed bat</name>
    <dbReference type="NCBI Taxonomy" id="89673"/>
    <lineage>
        <taxon>Eukaryota</taxon>
        <taxon>Metazoa</taxon>
        <taxon>Chordata</taxon>
        <taxon>Craniata</taxon>
        <taxon>Vertebrata</taxon>
        <taxon>Euteleostomi</taxon>
        <taxon>Mammalia</taxon>
        <taxon>Eutheria</taxon>
        <taxon>Laurasiatheria</taxon>
        <taxon>Chiroptera</taxon>
        <taxon>Yangochiroptera</taxon>
        <taxon>Phyllostomidae</taxon>
        <taxon>Phyllostominae</taxon>
        <taxon>Phyllostomus</taxon>
    </lineage>
</organism>
<dbReference type="AlphaFoldDB" id="A0A833ZW55"/>
<feature type="region of interest" description="Disordered" evidence="1">
    <location>
        <begin position="40"/>
        <end position="62"/>
    </location>
</feature>
<dbReference type="EMBL" id="JABVXQ010000007">
    <property type="protein sequence ID" value="KAF6099928.1"/>
    <property type="molecule type" value="Genomic_DNA"/>
</dbReference>
<accession>A0A833ZW55</accession>
<evidence type="ECO:0000256" key="1">
    <source>
        <dbReference type="SAM" id="MobiDB-lite"/>
    </source>
</evidence>
<dbReference type="Proteomes" id="UP000664940">
    <property type="component" value="Unassembled WGS sequence"/>
</dbReference>
<name>A0A833ZW55_9CHIR</name>
<protein>
    <submittedName>
        <fullName evidence="2">Uncharacterized protein</fullName>
    </submittedName>
</protein>
<feature type="compositionally biased region" description="Low complexity" evidence="1">
    <location>
        <begin position="123"/>
        <end position="136"/>
    </location>
</feature>
<reference evidence="2 3" key="1">
    <citation type="journal article" date="2020" name="Nature">
        <title>Six reference-quality genomes reveal evolution of bat adaptations.</title>
        <authorList>
            <person name="Jebb D."/>
            <person name="Huang Z."/>
            <person name="Pippel M."/>
            <person name="Hughes G.M."/>
            <person name="Lavrichenko K."/>
            <person name="Devanna P."/>
            <person name="Winkler S."/>
            <person name="Jermiin L.S."/>
            <person name="Skirmuntt E.C."/>
            <person name="Katzourakis A."/>
            <person name="Burkitt-Gray L."/>
            <person name="Ray D.A."/>
            <person name="Sullivan K.A.M."/>
            <person name="Roscito J.G."/>
            <person name="Kirilenko B.M."/>
            <person name="Davalos L.M."/>
            <person name="Corthals A.P."/>
            <person name="Power M.L."/>
            <person name="Jones G."/>
            <person name="Ransome R.D."/>
            <person name="Dechmann D.K.N."/>
            <person name="Locatelli A.G."/>
            <person name="Puechmaille S.J."/>
            <person name="Fedrigo O."/>
            <person name="Jarvis E.D."/>
            <person name="Hiller M."/>
            <person name="Vernes S.C."/>
            <person name="Myers E.W."/>
            <person name="Teeling E.C."/>
        </authorList>
    </citation>
    <scope>NUCLEOTIDE SEQUENCE [LARGE SCALE GENOMIC DNA]</scope>
    <source>
        <strain evidence="2">Bat1K_MPI-CBG_1</strain>
    </source>
</reference>
<evidence type="ECO:0000313" key="2">
    <source>
        <dbReference type="EMBL" id="KAF6099928.1"/>
    </source>
</evidence>
<gene>
    <name evidence="2" type="ORF">HJG60_011644</name>
</gene>
<proteinExistence type="predicted"/>
<comment type="caution">
    <text evidence="2">The sequence shown here is derived from an EMBL/GenBank/DDBJ whole genome shotgun (WGS) entry which is preliminary data.</text>
</comment>
<evidence type="ECO:0000313" key="3">
    <source>
        <dbReference type="Proteomes" id="UP000664940"/>
    </source>
</evidence>
<feature type="region of interest" description="Disordered" evidence="1">
    <location>
        <begin position="1"/>
        <end position="27"/>
    </location>
</feature>
<feature type="region of interest" description="Disordered" evidence="1">
    <location>
        <begin position="123"/>
        <end position="160"/>
    </location>
</feature>
<feature type="compositionally biased region" description="Low complexity" evidence="1">
    <location>
        <begin position="15"/>
        <end position="27"/>
    </location>
</feature>
<sequence>MSTMVSSEPAVQGQARTPRGRCGPGGRAALPSLLRAHLRGPGFTVTPATGGQRHGPTGRPPLPCEAAQHSAHQQLLQGCLSLGLGRPGRACVQALEGQHPRPRCPAPRGWCLLCTQGTGPLSLSTPGTSLSSGPGPQVQGGRESRPGATLLPTRGGGPGRGPAVLWASRHSRQLGPGSGGPCPGAQWSTHGAAVCRGTRESFPFTALL</sequence>